<dbReference type="Proteomes" id="UP001527925">
    <property type="component" value="Unassembled WGS sequence"/>
</dbReference>
<keyword evidence="2" id="KW-1185">Reference proteome</keyword>
<sequence>MTDWNRHHGVGATLLENWVEERAVGDLIIQERSDISKLSRFGHKDILTHSGQPPAPMRSTHSDAYSALSRPDAAKVNLGKRRQFMEAELLKMALSDPDPTPAINTAKDWVSTTMQDFSHRDVYPPVEKLGASLPDSESLEKFARPITFWTDFAAKGSGTAICSTSAATLHMQGYPHTATATSESPIAAAAPASVASGVLVGHRAGQVHQHEASVAPIRFGKHPEFSTPIHENKGK</sequence>
<accession>A0ABR4NLJ2</accession>
<evidence type="ECO:0000313" key="2">
    <source>
        <dbReference type="Proteomes" id="UP001527925"/>
    </source>
</evidence>
<reference evidence="1 2" key="1">
    <citation type="submission" date="2023-09" db="EMBL/GenBank/DDBJ databases">
        <title>Pangenome analysis of Batrachochytrium dendrobatidis and related Chytrids.</title>
        <authorList>
            <person name="Yacoub M.N."/>
            <person name="Stajich J.E."/>
            <person name="James T.Y."/>
        </authorList>
    </citation>
    <scope>NUCLEOTIDE SEQUENCE [LARGE SCALE GENOMIC DNA]</scope>
    <source>
        <strain evidence="1 2">JEL0888</strain>
    </source>
</reference>
<protein>
    <submittedName>
        <fullName evidence="1">Uncharacterized protein</fullName>
    </submittedName>
</protein>
<comment type="caution">
    <text evidence="1">The sequence shown here is derived from an EMBL/GenBank/DDBJ whole genome shotgun (WGS) entry which is preliminary data.</text>
</comment>
<dbReference type="PANTHER" id="PTHR15510">
    <property type="entry name" value="SPERM-ASSOCIATED ANTIGEN 8"/>
    <property type="match status" value="1"/>
</dbReference>
<evidence type="ECO:0000313" key="1">
    <source>
        <dbReference type="EMBL" id="KAL2920380.1"/>
    </source>
</evidence>
<organism evidence="1 2">
    <name type="scientific">Polyrhizophydium stewartii</name>
    <dbReference type="NCBI Taxonomy" id="2732419"/>
    <lineage>
        <taxon>Eukaryota</taxon>
        <taxon>Fungi</taxon>
        <taxon>Fungi incertae sedis</taxon>
        <taxon>Chytridiomycota</taxon>
        <taxon>Chytridiomycota incertae sedis</taxon>
        <taxon>Chytridiomycetes</taxon>
        <taxon>Rhizophydiales</taxon>
        <taxon>Rhizophydiales incertae sedis</taxon>
        <taxon>Polyrhizophydium</taxon>
    </lineage>
</organism>
<dbReference type="EMBL" id="JADGIZ020000001">
    <property type="protein sequence ID" value="KAL2920380.1"/>
    <property type="molecule type" value="Genomic_DNA"/>
</dbReference>
<name>A0ABR4NLJ2_9FUNG</name>
<dbReference type="InterPro" id="IPR026124">
    <property type="entry name" value="Sperm-assoc_Ag8"/>
</dbReference>
<proteinExistence type="predicted"/>
<dbReference type="PANTHER" id="PTHR15510:SF5">
    <property type="entry name" value="SPERM-ASSOCIATED ANTIGEN 8"/>
    <property type="match status" value="1"/>
</dbReference>
<gene>
    <name evidence="1" type="ORF">HK105_200453</name>
</gene>